<dbReference type="Proteomes" id="UP000743370">
    <property type="component" value="Unassembled WGS sequence"/>
</dbReference>
<evidence type="ECO:0000313" key="4">
    <source>
        <dbReference type="Proteomes" id="UP000053144"/>
    </source>
</evidence>
<feature type="region of interest" description="Disordered" evidence="1">
    <location>
        <begin position="265"/>
        <end position="284"/>
    </location>
</feature>
<dbReference type="Proteomes" id="UP000053144">
    <property type="component" value="Unassembled WGS sequence"/>
</dbReference>
<dbReference type="InterPro" id="IPR009072">
    <property type="entry name" value="Histone-fold"/>
</dbReference>
<dbReference type="PANTHER" id="PTHR37604">
    <property type="entry name" value="TRANSCRIPTION INITIATION FACTOR TFIID SUBUNIT"/>
    <property type="match status" value="1"/>
</dbReference>
<reference evidence="3" key="2">
    <citation type="submission" date="2015-02" db="EMBL/GenBank/DDBJ databases">
        <authorList>
            <person name="Chooi Y.-H."/>
        </authorList>
    </citation>
    <scope>NUCLEOTIDE SEQUENCE</scope>
    <source>
        <tissue evidence="3">Seedling</tissue>
    </source>
</reference>
<evidence type="ECO:0000256" key="1">
    <source>
        <dbReference type="SAM" id="MobiDB-lite"/>
    </source>
</evidence>
<dbReference type="PANTHER" id="PTHR37604:SF1">
    <property type="entry name" value="TRANSCRIPTION INITIATION FACTOR TFIID SUBUNIT"/>
    <property type="match status" value="1"/>
</dbReference>
<organism evidence="3 4">
    <name type="scientific">Phaseolus angularis</name>
    <name type="common">Azuki bean</name>
    <name type="synonym">Vigna angularis</name>
    <dbReference type="NCBI Taxonomy" id="3914"/>
    <lineage>
        <taxon>Eukaryota</taxon>
        <taxon>Viridiplantae</taxon>
        <taxon>Streptophyta</taxon>
        <taxon>Embryophyta</taxon>
        <taxon>Tracheophyta</taxon>
        <taxon>Spermatophyta</taxon>
        <taxon>Magnoliopsida</taxon>
        <taxon>eudicotyledons</taxon>
        <taxon>Gunneridae</taxon>
        <taxon>Pentapetalae</taxon>
        <taxon>rosids</taxon>
        <taxon>fabids</taxon>
        <taxon>Fabales</taxon>
        <taxon>Fabaceae</taxon>
        <taxon>Papilionoideae</taxon>
        <taxon>50 kb inversion clade</taxon>
        <taxon>NPAAA clade</taxon>
        <taxon>indigoferoid/millettioid clade</taxon>
        <taxon>Phaseoleae</taxon>
        <taxon>Vigna</taxon>
    </lineage>
</organism>
<evidence type="ECO:0000313" key="3">
    <source>
        <dbReference type="EMBL" id="KOM26516.1"/>
    </source>
</evidence>
<evidence type="ECO:0000313" key="2">
    <source>
        <dbReference type="EMBL" id="KAG2376657.1"/>
    </source>
</evidence>
<feature type="compositionally biased region" description="Gly residues" evidence="1">
    <location>
        <begin position="272"/>
        <end position="284"/>
    </location>
</feature>
<dbReference type="AlphaFoldDB" id="A0A0L9T852"/>
<evidence type="ECO:0000313" key="5">
    <source>
        <dbReference type="Proteomes" id="UP000743370"/>
    </source>
</evidence>
<proteinExistence type="predicted"/>
<gene>
    <name evidence="2" type="ORF">HKW66_Vig0242870</name>
    <name evidence="3" type="ORF">LR48_Vigan284s000200</name>
</gene>
<dbReference type="STRING" id="3914.A0A0L9T852"/>
<sequence>MALLGEDGRGYELARKLETCGVWRTWLGDSTYAGFAPFLTSPSAWDSFITSSTHVPLQLRVRALLFDKATASLSPNPNPNSNPNSYLQRLNPTYLQLHADDIYFTLDTPSHDSKNQSNKTVSATGSRYVESELPETWYSQVIDKYKASKNIVSGESRSPAEMASYLKYVTNHKKRRLAFKEDVNSVADHTLQPNGGGLAVVDDGDSAVFPEIAFALNCVPDSALPLSDRVGNSGNQKVKVFSVLDTLPPIAATRSSVMMERLGVRPEPGSMEHGGGVSRGKFGAEGNGKVVGPQQATKLAQKAVARILMGVGFEGAMEGSVDDFSEVLSERICKIGTNLKVLADSYKKQCSAIELLKMLLKTVGFSNFAPLVDVVKDGSKNNVQQSQQQVHGMQAQLQQQQQSSLRLPQQVPMQRQMHPQMQQMLHSQNMAFHQQQQIERMRRRAVATRPSMDIDKERPLVQVKIENQDLPIDGNAFTSRHPQMQFRPQPQQQQQQQQQQMAAMSNFHSQSGSQFRQMGSIQIPSMQSPNISMVRAPPVKVEGFSELMGGDSTSKHDLDENRLTSPNGK</sequence>
<feature type="region of interest" description="Disordered" evidence="1">
    <location>
        <begin position="467"/>
        <end position="516"/>
    </location>
</feature>
<dbReference type="KEGG" id="var:108319854"/>
<feature type="compositionally biased region" description="Basic and acidic residues" evidence="1">
    <location>
        <begin position="553"/>
        <end position="562"/>
    </location>
</feature>
<feature type="region of interest" description="Disordered" evidence="1">
    <location>
        <begin position="542"/>
        <end position="569"/>
    </location>
</feature>
<dbReference type="Gramene" id="KOM26516">
    <property type="protein sequence ID" value="KOM26516"/>
    <property type="gene ID" value="LR48_Vigan284s000200"/>
</dbReference>
<feature type="compositionally biased region" description="Polar residues" evidence="1">
    <location>
        <begin position="501"/>
        <end position="516"/>
    </location>
</feature>
<name>A0A0L9T852_PHAAN</name>
<reference evidence="2 5" key="3">
    <citation type="submission" date="2020-05" db="EMBL/GenBank/DDBJ databases">
        <title>Vigna angularis (adzuki bean) Var. LongXiaoDou No. 4 denovo assembly.</title>
        <authorList>
            <person name="Xiang H."/>
        </authorList>
    </citation>
    <scope>NUCLEOTIDE SEQUENCE [LARGE SCALE GENOMIC DNA]</scope>
    <source>
        <tissue evidence="2">Leaf</tissue>
    </source>
</reference>
<dbReference type="Gene3D" id="1.10.20.10">
    <property type="entry name" value="Histone, subunit A"/>
    <property type="match status" value="1"/>
</dbReference>
<dbReference type="OMA" id="DTWYKQY"/>
<dbReference type="GO" id="GO:0046982">
    <property type="term" value="F:protein heterodimerization activity"/>
    <property type="evidence" value="ECO:0007669"/>
    <property type="project" value="InterPro"/>
</dbReference>
<feature type="compositionally biased region" description="Low complexity" evidence="1">
    <location>
        <begin position="482"/>
        <end position="500"/>
    </location>
</feature>
<reference evidence="4" key="1">
    <citation type="journal article" date="2015" name="Proc. Natl. Acad. Sci. U.S.A.">
        <title>Genome sequencing of adzuki bean (Vigna angularis) provides insight into high starch and low fat accumulation and domestication.</title>
        <authorList>
            <person name="Yang K."/>
            <person name="Tian Z."/>
            <person name="Chen C."/>
            <person name="Luo L."/>
            <person name="Zhao B."/>
            <person name="Wang Z."/>
            <person name="Yu L."/>
            <person name="Li Y."/>
            <person name="Sun Y."/>
            <person name="Li W."/>
            <person name="Chen Y."/>
            <person name="Li Y."/>
            <person name="Zhang Y."/>
            <person name="Ai D."/>
            <person name="Zhao J."/>
            <person name="Shang C."/>
            <person name="Ma Y."/>
            <person name="Wu B."/>
            <person name="Wang M."/>
            <person name="Gao L."/>
            <person name="Sun D."/>
            <person name="Zhang P."/>
            <person name="Guo F."/>
            <person name="Wang W."/>
            <person name="Li Y."/>
            <person name="Wang J."/>
            <person name="Varshney R.K."/>
            <person name="Wang J."/>
            <person name="Ling H.Q."/>
            <person name="Wan P."/>
        </authorList>
    </citation>
    <scope>NUCLEOTIDE SEQUENCE</scope>
    <source>
        <strain evidence="4">cv. Jingnong 6</strain>
    </source>
</reference>
<protein>
    <recommendedName>
        <fullName evidence="6">Bromodomain associated domain-containing protein</fullName>
    </recommendedName>
</protein>
<accession>A0A0L9T852</accession>
<evidence type="ECO:0008006" key="6">
    <source>
        <dbReference type="Google" id="ProtNLM"/>
    </source>
</evidence>
<dbReference type="EMBL" id="JABFOF010000010">
    <property type="protein sequence ID" value="KAG2376657.1"/>
    <property type="molecule type" value="Genomic_DNA"/>
</dbReference>
<dbReference type="OrthoDB" id="1906016at2759"/>
<dbReference type="EMBL" id="KQ258325">
    <property type="protein sequence ID" value="KOM26516.1"/>
    <property type="molecule type" value="Genomic_DNA"/>
</dbReference>